<feature type="signal peptide" evidence="1">
    <location>
        <begin position="1"/>
        <end position="28"/>
    </location>
</feature>
<gene>
    <name evidence="2" type="ORF">g.48110</name>
</gene>
<feature type="chain" id="PRO_5008583398" evidence="1">
    <location>
        <begin position="29"/>
        <end position="204"/>
    </location>
</feature>
<evidence type="ECO:0000313" key="2">
    <source>
        <dbReference type="EMBL" id="JAS58777.1"/>
    </source>
</evidence>
<sequence length="204" mass="23576">TPPLTVSEMHWGTALSVFILCTVCQVTAFDDTALQLALDVADKTIVQTLFKREGNQEVFIYINKYRQLISQVIRIFRQIDMKSWGKVKNLLLQSKIFKASSFPKISFNKYSFKEKLIGFGFNHEKIKQYMPWFSRNIKVIQKKLESLGLNEDRVNRIRVVMSDVMFLMSKVYTVFIYLNMLLKGTAFPRLLGKSGQTTELAIVA</sequence>
<name>A0A1B6G8L3_9HEMI</name>
<dbReference type="EMBL" id="GECZ01010992">
    <property type="protein sequence ID" value="JAS58777.1"/>
    <property type="molecule type" value="Transcribed_RNA"/>
</dbReference>
<evidence type="ECO:0000256" key="1">
    <source>
        <dbReference type="SAM" id="SignalP"/>
    </source>
</evidence>
<keyword evidence="1" id="KW-0732">Signal</keyword>
<proteinExistence type="predicted"/>
<dbReference type="AlphaFoldDB" id="A0A1B6G8L3"/>
<reference evidence="2" key="1">
    <citation type="submission" date="2015-11" db="EMBL/GenBank/DDBJ databases">
        <title>De novo transcriptome assembly of four potential Pierce s Disease insect vectors from Arizona vineyards.</title>
        <authorList>
            <person name="Tassone E.E."/>
        </authorList>
    </citation>
    <scope>NUCLEOTIDE SEQUENCE</scope>
</reference>
<protein>
    <submittedName>
        <fullName evidence="2">Uncharacterized protein</fullName>
    </submittedName>
</protein>
<organism evidence="2">
    <name type="scientific">Cuerna arida</name>
    <dbReference type="NCBI Taxonomy" id="1464854"/>
    <lineage>
        <taxon>Eukaryota</taxon>
        <taxon>Metazoa</taxon>
        <taxon>Ecdysozoa</taxon>
        <taxon>Arthropoda</taxon>
        <taxon>Hexapoda</taxon>
        <taxon>Insecta</taxon>
        <taxon>Pterygota</taxon>
        <taxon>Neoptera</taxon>
        <taxon>Paraneoptera</taxon>
        <taxon>Hemiptera</taxon>
        <taxon>Auchenorrhyncha</taxon>
        <taxon>Membracoidea</taxon>
        <taxon>Cicadellidae</taxon>
        <taxon>Cicadellinae</taxon>
        <taxon>Proconiini</taxon>
        <taxon>Cuerna</taxon>
    </lineage>
</organism>
<accession>A0A1B6G8L3</accession>
<feature type="non-terminal residue" evidence="2">
    <location>
        <position position="1"/>
    </location>
</feature>